<proteinExistence type="predicted"/>
<evidence type="ECO:0000313" key="4">
    <source>
        <dbReference type="Proteomes" id="UP000443090"/>
    </source>
</evidence>
<feature type="region of interest" description="Disordered" evidence="2">
    <location>
        <begin position="550"/>
        <end position="572"/>
    </location>
</feature>
<feature type="compositionally biased region" description="Basic and acidic residues" evidence="2">
    <location>
        <begin position="557"/>
        <end position="572"/>
    </location>
</feature>
<dbReference type="AlphaFoldDB" id="A0A8H8RVP3"/>
<protein>
    <recommendedName>
        <fullName evidence="5">Fungal N-terminal domain-containing protein</fullName>
    </recommendedName>
</protein>
<dbReference type="OrthoDB" id="3200163at2759"/>
<evidence type="ECO:0000313" key="3">
    <source>
        <dbReference type="EMBL" id="TVY41704.1"/>
    </source>
</evidence>
<evidence type="ECO:0000256" key="2">
    <source>
        <dbReference type="SAM" id="MobiDB-lite"/>
    </source>
</evidence>
<evidence type="ECO:0000256" key="1">
    <source>
        <dbReference type="SAM" id="Coils"/>
    </source>
</evidence>
<sequence length="572" mass="65385">MAELGVAASAISIVSIAIQVGDSIIKLKDFWNHVKEAPEEIKWLMEEIETLGLVLSGVESSKAHDDPPHLEPAFASRCLELCRTGAGILEAVVKEAGEEIRKRRRVGGMKAVLKKGTIERLKERLRSAQLMLMLSNQAYSQALQKQRHELQREWAELQHRQLDELRTCIACITVTIQLYTFPGSIGHPIIEAAVSNGELEVAKFVISRGFDGTKDPTLFFEAISGGPYLIPRNPIELLRFVAPIPDFDYLDHHMKLELLNVSFWGNVELFTWILRQSGCSFRNLSISERVSYSARLLLRGVGHADTARFVRIVFENMKLDSTVCKTTDYLGRSLVQCITWNFTAITKEGQRVSDQCGNEFCAVDHFPHCSSEMLSLLQEVIRADSNLHGLAFYLVGPDFSFREASLQMPLLLAFSGSLRSAHSISELGREDRFIEIARSCMMAWIEQLQIVGIDLVEYGRKEKELHIQEKVSKECFAYCMREKLSKLRLTSFTYGPEPADWQFWFTEVMENYFTQFWDMVDHPERAMPGAWVEDDERLYDGYATYDPEYDSPPTVEDCDRWKPDHGPWPKYR</sequence>
<feature type="coiled-coil region" evidence="1">
    <location>
        <begin position="118"/>
        <end position="160"/>
    </location>
</feature>
<dbReference type="Proteomes" id="UP000443090">
    <property type="component" value="Unassembled WGS sequence"/>
</dbReference>
<gene>
    <name evidence="3" type="ORF">LOCC1_G005526</name>
</gene>
<keyword evidence="1" id="KW-0175">Coiled coil</keyword>
<dbReference type="EMBL" id="QGMI01000374">
    <property type="protein sequence ID" value="TVY41704.1"/>
    <property type="molecule type" value="Genomic_DNA"/>
</dbReference>
<organism evidence="3 4">
    <name type="scientific">Lachnellula occidentalis</name>
    <dbReference type="NCBI Taxonomy" id="215460"/>
    <lineage>
        <taxon>Eukaryota</taxon>
        <taxon>Fungi</taxon>
        <taxon>Dikarya</taxon>
        <taxon>Ascomycota</taxon>
        <taxon>Pezizomycotina</taxon>
        <taxon>Leotiomycetes</taxon>
        <taxon>Helotiales</taxon>
        <taxon>Lachnaceae</taxon>
        <taxon>Lachnellula</taxon>
    </lineage>
</organism>
<keyword evidence="4" id="KW-1185">Reference proteome</keyword>
<name>A0A8H8RVP3_9HELO</name>
<evidence type="ECO:0008006" key="5">
    <source>
        <dbReference type="Google" id="ProtNLM"/>
    </source>
</evidence>
<accession>A0A8H8RVP3</accession>
<reference evidence="3 4" key="1">
    <citation type="submission" date="2018-05" db="EMBL/GenBank/DDBJ databases">
        <title>Genome sequencing and assembly of the regulated plant pathogen Lachnellula willkommii and related sister species for the development of diagnostic species identification markers.</title>
        <authorList>
            <person name="Giroux E."/>
            <person name="Bilodeau G."/>
        </authorList>
    </citation>
    <scope>NUCLEOTIDE SEQUENCE [LARGE SCALE GENOMIC DNA]</scope>
    <source>
        <strain evidence="3 4">CBS 160.35</strain>
    </source>
</reference>
<comment type="caution">
    <text evidence="3">The sequence shown here is derived from an EMBL/GenBank/DDBJ whole genome shotgun (WGS) entry which is preliminary data.</text>
</comment>